<gene>
    <name evidence="3" type="ORF">ABFV83_02900</name>
</gene>
<evidence type="ECO:0000256" key="1">
    <source>
        <dbReference type="SAM" id="Coils"/>
    </source>
</evidence>
<organism evidence="3">
    <name type="scientific">Lacrimispora sp. BS-2</name>
    <dbReference type="NCBI Taxonomy" id="3151850"/>
    <lineage>
        <taxon>Bacteria</taxon>
        <taxon>Bacillati</taxon>
        <taxon>Bacillota</taxon>
        <taxon>Clostridia</taxon>
        <taxon>Lachnospirales</taxon>
        <taxon>Lachnospiraceae</taxon>
        <taxon>Lacrimispora</taxon>
    </lineage>
</organism>
<sequence length="260" mass="29989">MDREEKIGQHYLKTGILGAYETAEVVQEETENGKTAPCFEDANVFFDAGQTLTQRSMVIEGRRFHICSVFPPKADCTPTDRLLEVIDAELKKEALFAEYINRKNSVELRREMNSLQKELDAARRRDAELTSLFKRLYEDNVLGRVTNEQFRMLSADYNDEQKALRDAIPIREARLQKLTDSAANVEAFIEKAKRYTEIRELTPEILRLFIARIEIGEKSTRYSRTAEQAIRIVYRDVGIMDSVEPINTEAAEDDRQENIA</sequence>
<evidence type="ECO:0000259" key="2">
    <source>
        <dbReference type="Pfam" id="PF14287"/>
    </source>
</evidence>
<dbReference type="EMBL" id="CP157940">
    <property type="protein sequence ID" value="XBS54757.1"/>
    <property type="molecule type" value="Genomic_DNA"/>
</dbReference>
<evidence type="ECO:0000313" key="3">
    <source>
        <dbReference type="EMBL" id="XBS54757.1"/>
    </source>
</evidence>
<dbReference type="InterPro" id="IPR025378">
    <property type="entry name" value="DUF4368"/>
</dbReference>
<feature type="domain" description="DUF4368" evidence="2">
    <location>
        <begin position="175"/>
        <end position="239"/>
    </location>
</feature>
<reference evidence="3" key="1">
    <citation type="submission" date="2024-06" db="EMBL/GenBank/DDBJ databases">
        <title>Lacrimispora cavernae sp. nov., a novel anaerobe isolated from bat guano pile inside a cave.</title>
        <authorList>
            <person name="Miller S.L."/>
            <person name="Lu N."/>
            <person name="King J."/>
            <person name="Sankaranarayanan K."/>
            <person name="Lawson P.A."/>
        </authorList>
    </citation>
    <scope>NUCLEOTIDE SEQUENCE</scope>
    <source>
        <strain evidence="3">BS-2</strain>
    </source>
</reference>
<name>A0AAU7PQW7_9FIRM</name>
<dbReference type="AlphaFoldDB" id="A0AAU7PQW7"/>
<proteinExistence type="predicted"/>
<protein>
    <submittedName>
        <fullName evidence="3">DUF4368 domain-containing protein</fullName>
    </submittedName>
</protein>
<keyword evidence="1" id="KW-0175">Coiled coil</keyword>
<feature type="coiled-coil region" evidence="1">
    <location>
        <begin position="105"/>
        <end position="132"/>
    </location>
</feature>
<dbReference type="RefSeq" id="WP_349947446.1">
    <property type="nucleotide sequence ID" value="NZ_CP157940.1"/>
</dbReference>
<dbReference type="Pfam" id="PF14287">
    <property type="entry name" value="DUF4368"/>
    <property type="match status" value="1"/>
</dbReference>
<accession>A0AAU7PQW7</accession>